<accession>A0ABU1PBM8</accession>
<evidence type="ECO:0000313" key="1">
    <source>
        <dbReference type="EMBL" id="MDR6583327.1"/>
    </source>
</evidence>
<dbReference type="Proteomes" id="UP001260715">
    <property type="component" value="Unassembled WGS sequence"/>
</dbReference>
<evidence type="ECO:0008006" key="3">
    <source>
        <dbReference type="Google" id="ProtNLM"/>
    </source>
</evidence>
<reference evidence="1 2" key="1">
    <citation type="submission" date="2023-07" db="EMBL/GenBank/DDBJ databases">
        <title>Sorghum-associated microbial communities from plants grown in Nebraska, USA.</title>
        <authorList>
            <person name="Schachtman D."/>
        </authorList>
    </citation>
    <scope>NUCLEOTIDE SEQUENCE [LARGE SCALE GENOMIC DNA]</scope>
    <source>
        <strain evidence="1 2">596</strain>
    </source>
</reference>
<sequence length="291" mass="32742">METTTSHLPADMSHADVRRGVRARLSYLASHARDPVSYAYTPPPGVPWESADYTVHDTFIADAGAWRDLDIDTNGFELRDAPTALRNPGDADEIEAICYAEAVELALEVTGGTHAYVFDHLVRERDPARATLDFGRAARGATPAANGRIHNDYTEVSGRRRLSMVLHDSDLIPFARHFSLINIWRSLRGVIEDTPLAVVDARSVAREDLVRGEVRYPRRTGEIYLMRHNPAHRWCYFPQMDRHHALVFKQFDSRTGGVARFTPHTAFDLPDIRPGAPLRQSLEIRCLVVHA</sequence>
<name>A0ABU1PBM8_9BURK</name>
<dbReference type="EMBL" id="JAVDSJ010000002">
    <property type="protein sequence ID" value="MDR6583327.1"/>
    <property type="molecule type" value="Genomic_DNA"/>
</dbReference>
<dbReference type="NCBIfam" id="NF041278">
    <property type="entry name" value="CmcJ_NvfI_EfuI"/>
    <property type="match status" value="1"/>
</dbReference>
<evidence type="ECO:0000313" key="2">
    <source>
        <dbReference type="Proteomes" id="UP001260715"/>
    </source>
</evidence>
<keyword evidence="2" id="KW-1185">Reference proteome</keyword>
<protein>
    <recommendedName>
        <fullName evidence="3">Methyltransferase</fullName>
    </recommendedName>
</protein>
<proteinExistence type="predicted"/>
<gene>
    <name evidence="1" type="ORF">J2W50_001525</name>
</gene>
<dbReference type="RefSeq" id="WP_166758289.1">
    <property type="nucleotide sequence ID" value="NZ_JAVDSJ010000002.1"/>
</dbReference>
<dbReference type="PANTHER" id="PTHR34598">
    <property type="entry name" value="BLL6449 PROTEIN"/>
    <property type="match status" value="1"/>
</dbReference>
<dbReference type="InterPro" id="IPR044053">
    <property type="entry name" value="AsaB-like"/>
</dbReference>
<comment type="caution">
    <text evidence="1">The sequence shown here is derived from an EMBL/GenBank/DDBJ whole genome shotgun (WGS) entry which is preliminary data.</text>
</comment>
<dbReference type="PANTHER" id="PTHR34598:SF3">
    <property type="entry name" value="OXIDOREDUCTASE AN1597"/>
    <property type="match status" value="1"/>
</dbReference>
<organism evidence="1 2">
    <name type="scientific">Herbaspirillum frisingense</name>
    <dbReference type="NCBI Taxonomy" id="92645"/>
    <lineage>
        <taxon>Bacteria</taxon>
        <taxon>Pseudomonadati</taxon>
        <taxon>Pseudomonadota</taxon>
        <taxon>Betaproteobacteria</taxon>
        <taxon>Burkholderiales</taxon>
        <taxon>Oxalobacteraceae</taxon>
        <taxon>Herbaspirillum</taxon>
    </lineage>
</organism>